<name>X6L983_RETFI</name>
<dbReference type="AlphaFoldDB" id="X6L983"/>
<dbReference type="InterPro" id="IPR036964">
    <property type="entry name" value="RASGEF_cat_dom_sf"/>
</dbReference>
<protein>
    <submittedName>
        <fullName evidence="1">Uncharacterized protein</fullName>
    </submittedName>
</protein>
<sequence length="115" mass="13749">MKPIQLNVVKNLLTWMKLCWEEDFANDEKVAQVLEQYSWNGLLADTVQNEYKRYKKHGSKPRVQEKDYWTVEIPKKFNFHSLSPDELVNQIILMGFRIFSGIKPRECICQAWKKK</sequence>
<dbReference type="InterPro" id="IPR023578">
    <property type="entry name" value="Ras_GEF_dom_sf"/>
</dbReference>
<accession>X6L983</accession>
<proteinExistence type="predicted"/>
<keyword evidence="2" id="KW-1185">Reference proteome</keyword>
<evidence type="ECO:0000313" key="2">
    <source>
        <dbReference type="Proteomes" id="UP000023152"/>
    </source>
</evidence>
<dbReference type="SUPFAM" id="SSF48366">
    <property type="entry name" value="Ras GEF"/>
    <property type="match status" value="1"/>
</dbReference>
<dbReference type="GO" id="GO:0007264">
    <property type="term" value="P:small GTPase-mediated signal transduction"/>
    <property type="evidence" value="ECO:0007669"/>
    <property type="project" value="InterPro"/>
</dbReference>
<organism evidence="1 2">
    <name type="scientific">Reticulomyxa filosa</name>
    <dbReference type="NCBI Taxonomy" id="46433"/>
    <lineage>
        <taxon>Eukaryota</taxon>
        <taxon>Sar</taxon>
        <taxon>Rhizaria</taxon>
        <taxon>Retaria</taxon>
        <taxon>Foraminifera</taxon>
        <taxon>Monothalamids</taxon>
        <taxon>Reticulomyxidae</taxon>
        <taxon>Reticulomyxa</taxon>
    </lineage>
</organism>
<reference evidence="1 2" key="1">
    <citation type="journal article" date="2013" name="Curr. Biol.">
        <title>The Genome of the Foraminiferan Reticulomyxa filosa.</title>
        <authorList>
            <person name="Glockner G."/>
            <person name="Hulsmann N."/>
            <person name="Schleicher M."/>
            <person name="Noegel A.A."/>
            <person name="Eichinger L."/>
            <person name="Gallinger C."/>
            <person name="Pawlowski J."/>
            <person name="Sierra R."/>
            <person name="Euteneuer U."/>
            <person name="Pillet L."/>
            <person name="Moustafa A."/>
            <person name="Platzer M."/>
            <person name="Groth M."/>
            <person name="Szafranski K."/>
            <person name="Schliwa M."/>
        </authorList>
    </citation>
    <scope>NUCLEOTIDE SEQUENCE [LARGE SCALE GENOMIC DNA]</scope>
</reference>
<evidence type="ECO:0000313" key="1">
    <source>
        <dbReference type="EMBL" id="ETN98093.1"/>
    </source>
</evidence>
<dbReference type="Gene3D" id="1.10.840.10">
    <property type="entry name" value="Ras guanine-nucleotide exchange factors catalytic domain"/>
    <property type="match status" value="1"/>
</dbReference>
<dbReference type="GO" id="GO:0005085">
    <property type="term" value="F:guanyl-nucleotide exchange factor activity"/>
    <property type="evidence" value="ECO:0007669"/>
    <property type="project" value="InterPro"/>
</dbReference>
<gene>
    <name evidence="1" type="ORF">RFI_39424</name>
</gene>
<comment type="caution">
    <text evidence="1">The sequence shown here is derived from an EMBL/GenBank/DDBJ whole genome shotgun (WGS) entry which is preliminary data.</text>
</comment>
<dbReference type="EMBL" id="ASPP01047678">
    <property type="protein sequence ID" value="ETN98093.1"/>
    <property type="molecule type" value="Genomic_DNA"/>
</dbReference>
<dbReference type="Gene3D" id="1.20.870.10">
    <property type="entry name" value="Son of sevenless (SoS) protein Chain: S domain 1"/>
    <property type="match status" value="1"/>
</dbReference>
<dbReference type="Proteomes" id="UP000023152">
    <property type="component" value="Unassembled WGS sequence"/>
</dbReference>